<sequence>MENKQNSRSKLGGVFIVKFFLLIAVVMCMLANASSRSAFKTSSTINDFDARVKSLRAAASSSAAHESAKASSRHNLVDKLNADSEGIDLDLSELQISRRSVISGTYSKSAAGCPGLYGPYYGVYSVAVGIYHSDLPAIYGPSAVLGVYGAGYGLQSPCHPPYYV</sequence>
<evidence type="ECO:0000313" key="3">
    <source>
        <dbReference type="Proteomes" id="UP000232323"/>
    </source>
</evidence>
<protein>
    <submittedName>
        <fullName evidence="2">Uncharacterized protein</fullName>
    </submittedName>
</protein>
<accession>A0A250XFY0</accession>
<keyword evidence="1" id="KW-0472">Membrane</keyword>
<keyword evidence="3" id="KW-1185">Reference proteome</keyword>
<gene>
    <name evidence="2" type="ORF">CEUSTIGMA_g9364.t1</name>
</gene>
<name>A0A250XFY0_9CHLO</name>
<dbReference type="Proteomes" id="UP000232323">
    <property type="component" value="Unassembled WGS sequence"/>
</dbReference>
<comment type="caution">
    <text evidence="2">The sequence shown here is derived from an EMBL/GenBank/DDBJ whole genome shotgun (WGS) entry which is preliminary data.</text>
</comment>
<reference evidence="2 3" key="1">
    <citation type="submission" date="2017-08" db="EMBL/GenBank/DDBJ databases">
        <title>Acidophilic green algal genome provides insights into adaptation to an acidic environment.</title>
        <authorList>
            <person name="Hirooka S."/>
            <person name="Hirose Y."/>
            <person name="Kanesaki Y."/>
            <person name="Higuchi S."/>
            <person name="Fujiwara T."/>
            <person name="Onuma R."/>
            <person name="Era A."/>
            <person name="Ohbayashi R."/>
            <person name="Uzuka A."/>
            <person name="Nozaki H."/>
            <person name="Yoshikawa H."/>
            <person name="Miyagishima S.Y."/>
        </authorList>
    </citation>
    <scope>NUCLEOTIDE SEQUENCE [LARGE SCALE GENOMIC DNA]</scope>
    <source>
        <strain evidence="2 3">NIES-2499</strain>
    </source>
</reference>
<dbReference type="AlphaFoldDB" id="A0A250XFY0"/>
<organism evidence="2 3">
    <name type="scientific">Chlamydomonas eustigma</name>
    <dbReference type="NCBI Taxonomy" id="1157962"/>
    <lineage>
        <taxon>Eukaryota</taxon>
        <taxon>Viridiplantae</taxon>
        <taxon>Chlorophyta</taxon>
        <taxon>core chlorophytes</taxon>
        <taxon>Chlorophyceae</taxon>
        <taxon>CS clade</taxon>
        <taxon>Chlamydomonadales</taxon>
        <taxon>Chlamydomonadaceae</taxon>
        <taxon>Chlamydomonas</taxon>
    </lineage>
</organism>
<proteinExistence type="predicted"/>
<feature type="transmembrane region" description="Helical" evidence="1">
    <location>
        <begin position="12"/>
        <end position="33"/>
    </location>
</feature>
<keyword evidence="1" id="KW-0812">Transmembrane</keyword>
<evidence type="ECO:0000256" key="1">
    <source>
        <dbReference type="SAM" id="Phobius"/>
    </source>
</evidence>
<dbReference type="EMBL" id="BEGY01000073">
    <property type="protein sequence ID" value="GAX81936.1"/>
    <property type="molecule type" value="Genomic_DNA"/>
</dbReference>
<evidence type="ECO:0000313" key="2">
    <source>
        <dbReference type="EMBL" id="GAX81936.1"/>
    </source>
</evidence>
<keyword evidence="1" id="KW-1133">Transmembrane helix</keyword>